<dbReference type="Gene3D" id="3.30.300.20">
    <property type="match status" value="1"/>
</dbReference>
<dbReference type="InterPro" id="IPR019953">
    <property type="entry name" value="OHR"/>
</dbReference>
<dbReference type="InterPro" id="IPR015946">
    <property type="entry name" value="KH_dom-like_a/b"/>
</dbReference>
<dbReference type="NCBIfam" id="TIGR03561">
    <property type="entry name" value="organ_hyd_perox"/>
    <property type="match status" value="1"/>
</dbReference>
<dbReference type="PANTHER" id="PTHR33797">
    <property type="entry name" value="ORGANIC HYDROPEROXIDE RESISTANCE PROTEIN-LIKE"/>
    <property type="match status" value="1"/>
</dbReference>
<comment type="similarity">
    <text evidence="1">Belongs to the OsmC/Ohr family.</text>
</comment>
<dbReference type="RefSeq" id="WP_091742514.1">
    <property type="nucleotide sequence ID" value="NZ_FNNQ01000017.1"/>
</dbReference>
<dbReference type="Gene3D" id="2.20.25.10">
    <property type="match status" value="1"/>
</dbReference>
<organism evidence="2 3">
    <name type="scientific">Marininema mesophilum</name>
    <dbReference type="NCBI Taxonomy" id="1048340"/>
    <lineage>
        <taxon>Bacteria</taxon>
        <taxon>Bacillati</taxon>
        <taxon>Bacillota</taxon>
        <taxon>Bacilli</taxon>
        <taxon>Bacillales</taxon>
        <taxon>Thermoactinomycetaceae</taxon>
        <taxon>Marininema</taxon>
    </lineage>
</organism>
<dbReference type="SUPFAM" id="SSF82784">
    <property type="entry name" value="OsmC-like"/>
    <property type="match status" value="1"/>
</dbReference>
<evidence type="ECO:0000313" key="2">
    <source>
        <dbReference type="EMBL" id="SDX42939.1"/>
    </source>
</evidence>
<accession>A0A1H3BP63</accession>
<dbReference type="EMBL" id="FNNQ01000017">
    <property type="protein sequence ID" value="SDX42939.1"/>
    <property type="molecule type" value="Genomic_DNA"/>
</dbReference>
<dbReference type="InterPro" id="IPR003718">
    <property type="entry name" value="OsmC/Ohr_fam"/>
</dbReference>
<dbReference type="OrthoDB" id="9797508at2"/>
<sequence length="138" mass="14626">MKPLFTTAATSQGGRDGRVVSEDGVIDLDVRAPKEMGGPGGHATNPEQLFAAGYSTCFNSALNLVIRKERVSTGNPEVTANVSIGKDSDGGYGLAAKLQIKIPDVDRETAQKLVKEASKVCPYAKATRGNIEVEYEVL</sequence>
<dbReference type="Pfam" id="PF02566">
    <property type="entry name" value="OsmC"/>
    <property type="match status" value="1"/>
</dbReference>
<dbReference type="Proteomes" id="UP000198534">
    <property type="component" value="Unassembled WGS sequence"/>
</dbReference>
<proteinExistence type="inferred from homology"/>
<reference evidence="2 3" key="1">
    <citation type="submission" date="2016-10" db="EMBL/GenBank/DDBJ databases">
        <authorList>
            <person name="de Groot N.N."/>
        </authorList>
    </citation>
    <scope>NUCLEOTIDE SEQUENCE [LARGE SCALE GENOMIC DNA]</scope>
    <source>
        <strain evidence="2 3">DSM 45610</strain>
    </source>
</reference>
<dbReference type="GO" id="GO:0006979">
    <property type="term" value="P:response to oxidative stress"/>
    <property type="evidence" value="ECO:0007669"/>
    <property type="project" value="InterPro"/>
</dbReference>
<gene>
    <name evidence="2" type="ORF">SAMN05444487_11755</name>
</gene>
<name>A0A1H3BP63_9BACL</name>
<dbReference type="InterPro" id="IPR036102">
    <property type="entry name" value="OsmC/Ohrsf"/>
</dbReference>
<dbReference type="STRING" id="1048340.SAMN05444487_11755"/>
<evidence type="ECO:0000256" key="1">
    <source>
        <dbReference type="ARBA" id="ARBA00007378"/>
    </source>
</evidence>
<evidence type="ECO:0000313" key="3">
    <source>
        <dbReference type="Proteomes" id="UP000198534"/>
    </source>
</evidence>
<dbReference type="PANTHER" id="PTHR33797:SF2">
    <property type="entry name" value="ORGANIC HYDROPEROXIDE RESISTANCE PROTEIN-LIKE"/>
    <property type="match status" value="1"/>
</dbReference>
<dbReference type="AlphaFoldDB" id="A0A1H3BP63"/>
<keyword evidence="3" id="KW-1185">Reference proteome</keyword>
<protein>
    <submittedName>
        <fullName evidence="2">Peroxiredoxin, Ohr subfamily</fullName>
    </submittedName>
</protein>